<organism evidence="2 3">
    <name type="scientific">Neomicrococcus lactis</name>
    <dbReference type="NCBI Taxonomy" id="732241"/>
    <lineage>
        <taxon>Bacteria</taxon>
        <taxon>Bacillati</taxon>
        <taxon>Actinomycetota</taxon>
        <taxon>Actinomycetes</taxon>
        <taxon>Micrococcales</taxon>
        <taxon>Micrococcaceae</taxon>
        <taxon>Neomicrococcus</taxon>
    </lineage>
</organism>
<evidence type="ECO:0000313" key="3">
    <source>
        <dbReference type="Proteomes" id="UP000523863"/>
    </source>
</evidence>
<name>A0A7W8Y966_9MICC</name>
<protein>
    <submittedName>
        <fullName evidence="2">Uncharacterized protein</fullName>
    </submittedName>
</protein>
<feature type="region of interest" description="Disordered" evidence="1">
    <location>
        <begin position="29"/>
        <end position="49"/>
    </location>
</feature>
<proteinExistence type="predicted"/>
<evidence type="ECO:0000256" key="1">
    <source>
        <dbReference type="SAM" id="MobiDB-lite"/>
    </source>
</evidence>
<evidence type="ECO:0000313" key="2">
    <source>
        <dbReference type="EMBL" id="MBB5597147.1"/>
    </source>
</evidence>
<reference evidence="2 3" key="1">
    <citation type="submission" date="2020-08" db="EMBL/GenBank/DDBJ databases">
        <title>Sequencing the genomes of 1000 actinobacteria strains.</title>
        <authorList>
            <person name="Klenk H.-P."/>
        </authorList>
    </citation>
    <scope>NUCLEOTIDE SEQUENCE [LARGE SCALE GENOMIC DNA]</scope>
    <source>
        <strain evidence="2 3">DSM 23694</strain>
    </source>
</reference>
<accession>A0A7W8Y966</accession>
<keyword evidence="3" id="KW-1185">Reference proteome</keyword>
<comment type="caution">
    <text evidence="2">The sequence shown here is derived from an EMBL/GenBank/DDBJ whole genome shotgun (WGS) entry which is preliminary data.</text>
</comment>
<sequence length="49" mass="5298">MDQHFAGDKADLAKIQATRIAGSIHRRLQGRSGNDFESLKTRAANGAES</sequence>
<dbReference type="EMBL" id="JACHBL010000001">
    <property type="protein sequence ID" value="MBB5597147.1"/>
    <property type="molecule type" value="Genomic_DNA"/>
</dbReference>
<gene>
    <name evidence="2" type="ORF">BKA12_000227</name>
</gene>
<dbReference type="RefSeq" id="WP_183640039.1">
    <property type="nucleotide sequence ID" value="NZ_JACHBL010000001.1"/>
</dbReference>
<dbReference type="AlphaFoldDB" id="A0A7W8Y966"/>
<dbReference type="Proteomes" id="UP000523863">
    <property type="component" value="Unassembled WGS sequence"/>
</dbReference>